<dbReference type="AlphaFoldDB" id="A0A2A6CNZ1"/>
<sequence length="742" mass="82414">MNSTELSVEFHDAVEVFNHAGGMLSFAFNSVMCLLILLDKDPRGKDYRKYMLSLQFFSTAADIFLSSYSLFVLINLPVAYSESALTHVFDALTACIIYVSGLTEIAVSYFFCVYYRRREIPNCMSWVKTKQAYLVFNTGRVDYPSLIIAIGGALIFGFIIIIMIGQIVIELRQGMLNSSPATKRYQSRAVFSLAMQGVVPSIFYVDPAFSLLGIYLYGQTSHNAVYDRTASTISVLSVNVLTSHAIVHSMTILACSPSYRKSIRSAITRVIHRVFYCKKLSVEFENAVELFNYIGGSLSFLFNSFVCLLILRDKEPRGKAYRKYLFSLQFFSTAADFFLSSYSMFALMNLPGAYSNSALSRVLDIVTAGGAVPGMCYTIPAFIMFGLSLNASEGALYNKRNSTISVLSVNVLTSHALVHSLTILACSPSYSKAVRSMFARVLHRVFHCKSTSTVQGMNIPPPQRSTPATSKLSVEFQITVELLNHISGKRSIEIVKSFIFRIKFNRLSSDIILAEKLIGSTYLSKMVLSRGLKGWHYALNSSKGCTIQLQPPKGQCQYYGCLLFPLRYQSRAVYSLAMQGAVPSMFYVVPAFVIFGLYLYVSALSVLSVNVLASHAIVYYHYDNSRMLSILSQDYSLDNHESLTSCILLENHSTTADICAQLAAQLPLTFLHNLYCRWTMSTHFIGTSLGFCVDSSIPGPPLRRSLRSTCNILIAVCAVGDILDQVGLFIQLPLLESIATKS</sequence>
<accession>A0A8R1YKZ5</accession>
<reference evidence="1" key="2">
    <citation type="submission" date="2022-06" db="UniProtKB">
        <authorList>
            <consortium name="EnsemblMetazoa"/>
        </authorList>
    </citation>
    <scope>IDENTIFICATION</scope>
    <source>
        <strain evidence="1">PS312</strain>
    </source>
</reference>
<dbReference type="PANTHER" id="PTHR22941">
    <property type="entry name" value="SERPENTINE RECEPTOR"/>
    <property type="match status" value="1"/>
</dbReference>
<dbReference type="InterPro" id="IPR019429">
    <property type="entry name" value="7TM_GPCR_serpentine_rcpt_Sri"/>
</dbReference>
<evidence type="ECO:0000313" key="2">
    <source>
        <dbReference type="Proteomes" id="UP000005239"/>
    </source>
</evidence>
<gene>
    <name evidence="1" type="primary">WBGene00206244</name>
</gene>
<accession>A0A2A6CNZ1</accession>
<reference evidence="2" key="1">
    <citation type="journal article" date="2008" name="Nat. Genet.">
        <title>The Pristionchus pacificus genome provides a unique perspective on nematode lifestyle and parasitism.</title>
        <authorList>
            <person name="Dieterich C."/>
            <person name="Clifton S.W."/>
            <person name="Schuster L.N."/>
            <person name="Chinwalla A."/>
            <person name="Delehaunty K."/>
            <person name="Dinkelacker I."/>
            <person name="Fulton L."/>
            <person name="Fulton R."/>
            <person name="Godfrey J."/>
            <person name="Minx P."/>
            <person name="Mitreva M."/>
            <person name="Roeseler W."/>
            <person name="Tian H."/>
            <person name="Witte H."/>
            <person name="Yang S.P."/>
            <person name="Wilson R.K."/>
            <person name="Sommer R.J."/>
        </authorList>
    </citation>
    <scope>NUCLEOTIDE SEQUENCE [LARGE SCALE GENOMIC DNA]</scope>
    <source>
        <strain evidence="2">PS312</strain>
    </source>
</reference>
<dbReference type="EnsemblMetazoa" id="PPA33384.1">
    <property type="protein sequence ID" value="PPA33384.1"/>
    <property type="gene ID" value="WBGene00206244"/>
</dbReference>
<organism evidence="1 2">
    <name type="scientific">Pristionchus pacificus</name>
    <name type="common">Parasitic nematode worm</name>
    <dbReference type="NCBI Taxonomy" id="54126"/>
    <lineage>
        <taxon>Eukaryota</taxon>
        <taxon>Metazoa</taxon>
        <taxon>Ecdysozoa</taxon>
        <taxon>Nematoda</taxon>
        <taxon>Chromadorea</taxon>
        <taxon>Rhabditida</taxon>
        <taxon>Rhabditina</taxon>
        <taxon>Diplogasteromorpha</taxon>
        <taxon>Diplogasteroidea</taxon>
        <taxon>Neodiplogasteridae</taxon>
        <taxon>Pristionchus</taxon>
    </lineage>
</organism>
<dbReference type="InterPro" id="IPR053220">
    <property type="entry name" value="Nematode_rcpt-like_serp_H"/>
</dbReference>
<name>A0A2A6CNZ1_PRIPA</name>
<proteinExistence type="predicted"/>
<dbReference type="Proteomes" id="UP000005239">
    <property type="component" value="Unassembled WGS sequence"/>
</dbReference>
<protein>
    <submittedName>
        <fullName evidence="1">G protein-coupled receptor</fullName>
    </submittedName>
</protein>
<evidence type="ECO:0000313" key="1">
    <source>
        <dbReference type="EnsemblMetazoa" id="PPA33384.1"/>
    </source>
</evidence>
<keyword evidence="2" id="KW-1185">Reference proteome</keyword>
<dbReference type="PANTHER" id="PTHR22941:SF26">
    <property type="entry name" value="SERPENTINE RECEPTOR, CLASS H"/>
    <property type="match status" value="1"/>
</dbReference>
<dbReference type="Pfam" id="PF10327">
    <property type="entry name" value="7TM_GPCR_Sri"/>
    <property type="match status" value="2"/>
</dbReference>